<evidence type="ECO:0000313" key="7">
    <source>
        <dbReference type="EMBL" id="OGD70484.1"/>
    </source>
</evidence>
<dbReference type="Gene3D" id="3.40.50.790">
    <property type="match status" value="1"/>
</dbReference>
<dbReference type="Pfam" id="PF00687">
    <property type="entry name" value="Ribosomal_L1"/>
    <property type="match status" value="1"/>
</dbReference>
<evidence type="ECO:0000256" key="1">
    <source>
        <dbReference type="ARBA" id="ARBA00010531"/>
    </source>
</evidence>
<evidence type="ECO:0000313" key="8">
    <source>
        <dbReference type="Proteomes" id="UP000177390"/>
    </source>
</evidence>
<gene>
    <name evidence="7" type="ORF">A3D09_03065</name>
</gene>
<keyword evidence="2" id="KW-0678">Repressor</keyword>
<comment type="caution">
    <text evidence="7">The sequence shown here is derived from an EMBL/GenBank/DDBJ whole genome shotgun (WGS) entry which is preliminary data.</text>
</comment>
<evidence type="ECO:0000256" key="4">
    <source>
        <dbReference type="ARBA" id="ARBA00022980"/>
    </source>
</evidence>
<dbReference type="InterPro" id="IPR023674">
    <property type="entry name" value="Ribosomal_uL1-like"/>
</dbReference>
<proteinExistence type="inferred from homology"/>
<evidence type="ECO:0000256" key="3">
    <source>
        <dbReference type="ARBA" id="ARBA00022845"/>
    </source>
</evidence>
<dbReference type="Gene3D" id="3.30.190.20">
    <property type="match status" value="1"/>
</dbReference>
<dbReference type="InterPro" id="IPR023673">
    <property type="entry name" value="Ribosomal_uL1_CS"/>
</dbReference>
<dbReference type="CDD" id="cd00403">
    <property type="entry name" value="Ribosomal_L1"/>
    <property type="match status" value="1"/>
</dbReference>
<dbReference type="PROSITE" id="PS01199">
    <property type="entry name" value="RIBOSOMAL_L1"/>
    <property type="match status" value="1"/>
</dbReference>
<evidence type="ECO:0000256" key="6">
    <source>
        <dbReference type="RuleBase" id="RU000659"/>
    </source>
</evidence>
<dbReference type="EMBL" id="MFAH01000053">
    <property type="protein sequence ID" value="OGD70484.1"/>
    <property type="molecule type" value="Genomic_DNA"/>
</dbReference>
<dbReference type="SUPFAM" id="SSF56808">
    <property type="entry name" value="Ribosomal protein L1"/>
    <property type="match status" value="1"/>
</dbReference>
<evidence type="ECO:0000256" key="5">
    <source>
        <dbReference type="ARBA" id="ARBA00023274"/>
    </source>
</evidence>
<sequence length="298" mass="32913">MATRTNWKELYQDLPEKVAATLREKRVKPEQLTAKNDGELLALGLSDTDVETVRAKYPSTLSELVERSADLKSAKADTLSEKKTKKVKEISDSHFYKYPRRVFGRSSRYKALAKKINRNQTCEPKAALEKLISLAGKDKAIDLHLNVLDTGLRGEVKVPFSTGKTIRVEIFSDKTITALNNNEFNFDVLLATPADMPKLAKYAKVLGPKGLMPNPKSNTITNDPETRAKQLSAGATIAFKTEPKFPIIHVSLGKTSQKVEELTGNLTTLLREVGVTKITGAFLTANQTPSVRLDLSSI</sequence>
<keyword evidence="5 6" id="KW-0687">Ribonucleoprotein</keyword>
<dbReference type="AlphaFoldDB" id="A0A1F5ETI3"/>
<dbReference type="PANTHER" id="PTHR36427">
    <property type="entry name" value="54S RIBOSOMAL PROTEIN L1, MITOCHONDRIAL"/>
    <property type="match status" value="1"/>
</dbReference>
<dbReference type="InterPro" id="IPR016095">
    <property type="entry name" value="Ribosomal_uL1_3-a/b-sand"/>
</dbReference>
<accession>A0A1F5ETI3</accession>
<dbReference type="GO" id="GO:0006417">
    <property type="term" value="P:regulation of translation"/>
    <property type="evidence" value="ECO:0007669"/>
    <property type="project" value="UniProtKB-KW"/>
</dbReference>
<dbReference type="Proteomes" id="UP000177390">
    <property type="component" value="Unassembled WGS sequence"/>
</dbReference>
<evidence type="ECO:0000256" key="2">
    <source>
        <dbReference type="ARBA" id="ARBA00022491"/>
    </source>
</evidence>
<keyword evidence="4 6" id="KW-0689">Ribosomal protein</keyword>
<comment type="similarity">
    <text evidence="1 6">Belongs to the universal ribosomal protein uL1 family.</text>
</comment>
<reference evidence="7 8" key="1">
    <citation type="journal article" date="2016" name="Nat. Commun.">
        <title>Thousands of microbial genomes shed light on interconnected biogeochemical processes in an aquifer system.</title>
        <authorList>
            <person name="Anantharaman K."/>
            <person name="Brown C.T."/>
            <person name="Hug L.A."/>
            <person name="Sharon I."/>
            <person name="Castelle C.J."/>
            <person name="Probst A.J."/>
            <person name="Thomas B.C."/>
            <person name="Singh A."/>
            <person name="Wilkins M.J."/>
            <person name="Karaoz U."/>
            <person name="Brodie E.L."/>
            <person name="Williams K.H."/>
            <person name="Hubbard S.S."/>
            <person name="Banfield J.F."/>
        </authorList>
    </citation>
    <scope>NUCLEOTIDE SEQUENCE [LARGE SCALE GENOMIC DNA]</scope>
</reference>
<protein>
    <recommendedName>
        <fullName evidence="6">Ribosomal protein</fullName>
    </recommendedName>
</protein>
<name>A0A1F5ETI3_9BACT</name>
<dbReference type="InterPro" id="IPR028364">
    <property type="entry name" value="Ribosomal_uL1/biogenesis"/>
</dbReference>
<keyword evidence="3" id="KW-0810">Translation regulation</keyword>
<dbReference type="GO" id="GO:0005840">
    <property type="term" value="C:ribosome"/>
    <property type="evidence" value="ECO:0007669"/>
    <property type="project" value="UniProtKB-KW"/>
</dbReference>
<dbReference type="GO" id="GO:1990904">
    <property type="term" value="C:ribonucleoprotein complex"/>
    <property type="evidence" value="ECO:0007669"/>
    <property type="project" value="UniProtKB-KW"/>
</dbReference>
<dbReference type="PANTHER" id="PTHR36427:SF3">
    <property type="entry name" value="LARGE RIBOSOMAL SUBUNIT PROTEIN UL1M"/>
    <property type="match status" value="1"/>
</dbReference>
<organism evidence="7 8">
    <name type="scientific">Candidatus Collierbacteria bacterium RIFCSPHIGHO2_02_FULL_49_10</name>
    <dbReference type="NCBI Taxonomy" id="1817723"/>
    <lineage>
        <taxon>Bacteria</taxon>
        <taxon>Candidatus Collieribacteriota</taxon>
    </lineage>
</organism>